<feature type="transmembrane region" description="Helical" evidence="1">
    <location>
        <begin position="168"/>
        <end position="188"/>
    </location>
</feature>
<feature type="transmembrane region" description="Helical" evidence="1">
    <location>
        <begin position="280"/>
        <end position="298"/>
    </location>
</feature>
<reference evidence="2" key="1">
    <citation type="submission" date="2021-01" db="EMBL/GenBank/DDBJ databases">
        <authorList>
            <person name="Corre E."/>
            <person name="Pelletier E."/>
            <person name="Niang G."/>
            <person name="Scheremetjew M."/>
            <person name="Finn R."/>
            <person name="Kale V."/>
            <person name="Holt S."/>
            <person name="Cochrane G."/>
            <person name="Meng A."/>
            <person name="Brown T."/>
            <person name="Cohen L."/>
        </authorList>
    </citation>
    <scope>NUCLEOTIDE SEQUENCE</scope>
    <source>
        <strain evidence="2">CCMP1756</strain>
    </source>
</reference>
<name>A0A7S4E2Q5_9STRA</name>
<keyword evidence="1" id="KW-1133">Transmembrane helix</keyword>
<protein>
    <submittedName>
        <fullName evidence="2">Uncharacterized protein</fullName>
    </submittedName>
</protein>
<feature type="transmembrane region" description="Helical" evidence="1">
    <location>
        <begin position="403"/>
        <end position="423"/>
    </location>
</feature>
<keyword evidence="1" id="KW-0472">Membrane</keyword>
<feature type="transmembrane region" description="Helical" evidence="1">
    <location>
        <begin position="429"/>
        <end position="446"/>
    </location>
</feature>
<feature type="transmembrane region" description="Helical" evidence="1">
    <location>
        <begin position="329"/>
        <end position="349"/>
    </location>
</feature>
<keyword evidence="1" id="KW-0812">Transmembrane</keyword>
<accession>A0A7S4E2Q5</accession>
<feature type="transmembrane region" description="Helical" evidence="1">
    <location>
        <begin position="355"/>
        <end position="376"/>
    </location>
</feature>
<gene>
    <name evidence="2" type="ORF">PCAL00307_LOCUS1146</name>
</gene>
<organism evidence="2">
    <name type="scientific">Pelagomonas calceolata</name>
    <dbReference type="NCBI Taxonomy" id="35677"/>
    <lineage>
        <taxon>Eukaryota</taxon>
        <taxon>Sar</taxon>
        <taxon>Stramenopiles</taxon>
        <taxon>Ochrophyta</taxon>
        <taxon>Pelagophyceae</taxon>
        <taxon>Pelagomonadales</taxon>
        <taxon>Pelagomonadaceae</taxon>
        <taxon>Pelagomonas</taxon>
    </lineage>
</organism>
<evidence type="ECO:0000256" key="1">
    <source>
        <dbReference type="SAM" id="Phobius"/>
    </source>
</evidence>
<dbReference type="EMBL" id="HBIW01001328">
    <property type="protein sequence ID" value="CAE0685712.1"/>
    <property type="molecule type" value="Transcribed_RNA"/>
</dbReference>
<proteinExistence type="predicted"/>
<evidence type="ECO:0000313" key="2">
    <source>
        <dbReference type="EMBL" id="CAE0685712.1"/>
    </source>
</evidence>
<sequence>MRNSRRGLAAGVNFIWDSPMTLLLSLWNITSHRRRLSKPEFNSIQIGSLVWIWMRSAPDAGTWRCTDAARRLTINPEDIGSLNCNSATRIASMAAVQKVSPAAEDTKEAEAPLLDLEAVERRVRRLETEPDQATLHELAKRDPNSLHQATVYYALVSDTGGPRLKYKLLAASYAIVALQAFVAIGIFWGSSFRTCNYHDDCVRGMWCKRDKTTGGGFCDKCKGGDNRECCGNSTRIGGECRIDVDVNPGMCDACTNDGGEFINYRPVLRDNINAMMPHDWAALLLAAVVVSYGVFGEIRDATLCRFALQRICDEREVGRAWPWALHTLNYLRLFALAPYIIGCVMGLVVVETGNSIAICLNAVAILFLVELDNLAFTHALDESLRIEAEQHGRILLTKNEARIVDAIKTVCVFSIPMAILGGVGSSDPWVIVGVCAPFPCMVVALVQSVHEAKDRWRGFAWGFARGLFGWIVYYYVFFSFPVITGVSNYEHDEKAS</sequence>
<dbReference type="AlphaFoldDB" id="A0A7S4E2Q5"/>